<evidence type="ECO:0000313" key="2">
    <source>
        <dbReference type="Proteomes" id="UP000586119"/>
    </source>
</evidence>
<gene>
    <name evidence="1" type="ORF">HZS81_10465</name>
</gene>
<dbReference type="EMBL" id="JACCDF010000008">
    <property type="protein sequence ID" value="NYS61177.1"/>
    <property type="molecule type" value="Genomic_DNA"/>
</dbReference>
<dbReference type="InterPro" id="IPR010916">
    <property type="entry name" value="TonB_box_CS"/>
</dbReference>
<reference evidence="1 2" key="1">
    <citation type="journal article" date="2015" name="Int. J. Syst. Evol. Microbiol.">
        <title>Halomonas salicampi sp. nov., a halotolerant and alkalitolerant bacterium isolated from a saltern soil.</title>
        <authorList>
            <person name="Lee J.C."/>
            <person name="Kim Y.S."/>
            <person name="Yun B.S."/>
            <person name="Whang K.S."/>
        </authorList>
    </citation>
    <scope>NUCLEOTIDE SEQUENCE [LARGE SCALE GENOMIC DNA]</scope>
    <source>
        <strain evidence="1 2">BH103</strain>
    </source>
</reference>
<accession>A0A7Z0RV33</accession>
<comment type="caution">
    <text evidence="1">The sequence shown here is derived from an EMBL/GenBank/DDBJ whole genome shotgun (WGS) entry which is preliminary data.</text>
</comment>
<name>A0A7Z0RV33_9GAMM</name>
<dbReference type="Proteomes" id="UP000586119">
    <property type="component" value="Unassembled WGS sequence"/>
</dbReference>
<proteinExistence type="predicted"/>
<keyword evidence="2" id="KW-1185">Reference proteome</keyword>
<dbReference type="PROSITE" id="PS00430">
    <property type="entry name" value="TONB_DEPENDENT_REC_1"/>
    <property type="match status" value="1"/>
</dbReference>
<sequence>MSPSRIIVGLHPLTFAIRCAFGITAAGAFATLPIQAQAQEEIGENDTMVVVGSLAYRW</sequence>
<dbReference type="RefSeq" id="WP_179930504.1">
    <property type="nucleotide sequence ID" value="NZ_JACCDF010000008.1"/>
</dbReference>
<dbReference type="AlphaFoldDB" id="A0A7Z0RV33"/>
<protein>
    <submittedName>
        <fullName evidence="1">Uncharacterized protein</fullName>
    </submittedName>
</protein>
<organism evidence="1 2">
    <name type="scientific">Vreelandella salicampi</name>
    <dbReference type="NCBI Taxonomy" id="1449798"/>
    <lineage>
        <taxon>Bacteria</taxon>
        <taxon>Pseudomonadati</taxon>
        <taxon>Pseudomonadota</taxon>
        <taxon>Gammaproteobacteria</taxon>
        <taxon>Oceanospirillales</taxon>
        <taxon>Halomonadaceae</taxon>
        <taxon>Vreelandella</taxon>
    </lineage>
</organism>
<evidence type="ECO:0000313" key="1">
    <source>
        <dbReference type="EMBL" id="NYS61177.1"/>
    </source>
</evidence>